<dbReference type="InterPro" id="IPR008928">
    <property type="entry name" value="6-hairpin_glycosidase_sf"/>
</dbReference>
<dbReference type="PANTHER" id="PTHR33886:SF8">
    <property type="entry name" value="UNSATURATED RHAMNOGALACTURONAN HYDROLASE (EUROFUNG)"/>
    <property type="match status" value="1"/>
</dbReference>
<keyword evidence="3" id="KW-1185">Reference proteome</keyword>
<reference evidence="2 3" key="1">
    <citation type="submission" date="2020-02" db="EMBL/GenBank/DDBJ databases">
        <title>Draft genome sequence of two Spirosoma agri KCTC 52727 and Spirosoma terrae KCTC 52035.</title>
        <authorList>
            <person name="Rojas J."/>
            <person name="Ambika Manirajan B."/>
            <person name="Suarez C."/>
            <person name="Ratering S."/>
            <person name="Schnell S."/>
        </authorList>
    </citation>
    <scope>NUCLEOTIDE SEQUENCE [LARGE SCALE GENOMIC DNA]</scope>
    <source>
        <strain evidence="2 3">KCTC 52035</strain>
    </source>
</reference>
<accession>A0A6L9L2Y8</accession>
<dbReference type="AlphaFoldDB" id="A0A6L9L2Y8"/>
<proteinExistence type="predicted"/>
<dbReference type="InterPro" id="IPR012341">
    <property type="entry name" value="6hp_glycosidase-like_sf"/>
</dbReference>
<dbReference type="SUPFAM" id="SSF48208">
    <property type="entry name" value="Six-hairpin glycosidases"/>
    <property type="match status" value="1"/>
</dbReference>
<dbReference type="EMBL" id="JAAFZH010000003">
    <property type="protein sequence ID" value="NDU94896.1"/>
    <property type="molecule type" value="Genomic_DNA"/>
</dbReference>
<dbReference type="Gene3D" id="1.50.10.10">
    <property type="match status" value="1"/>
</dbReference>
<dbReference type="RefSeq" id="WP_163945778.1">
    <property type="nucleotide sequence ID" value="NZ_JAAFZH010000003.1"/>
</dbReference>
<name>A0A6L9L2Y8_9BACT</name>
<dbReference type="PANTHER" id="PTHR33886">
    <property type="entry name" value="UNSATURATED RHAMNOGALACTURONAN HYDROLASE (EUROFUNG)"/>
    <property type="match status" value="1"/>
</dbReference>
<dbReference type="InterPro" id="IPR052043">
    <property type="entry name" value="PolySaccharide_Degr_Enz"/>
</dbReference>
<dbReference type="GO" id="GO:0005975">
    <property type="term" value="P:carbohydrate metabolic process"/>
    <property type="evidence" value="ECO:0007669"/>
    <property type="project" value="InterPro"/>
</dbReference>
<evidence type="ECO:0008006" key="4">
    <source>
        <dbReference type="Google" id="ProtNLM"/>
    </source>
</evidence>
<evidence type="ECO:0000313" key="2">
    <source>
        <dbReference type="EMBL" id="NDU94896.1"/>
    </source>
</evidence>
<protein>
    <recommendedName>
        <fullName evidence="4">Glycosyl hydrolase family 88</fullName>
    </recommendedName>
</protein>
<sequence length="499" mass="55152">MSRREFTKLTFGATVAVAMRSGLNPDTYYTATQVNAPTLPIPDGKRLPFGWSAFAVDASTEGTILTFPKNLPDGPLRLRLTVAIDTREAKRMDVQSAQTTTLLGEFDLRFAYATEIYELLLSSEKARLLKQEGIRLRLTQASSPIWFLAPAPDKTYAGLQAHAIADTNSATSENAFWNNFGSIRSVQQFSWMEGCVTDGLLDWWQQSHSPIAKKALETHFGLFFDKQQRLVYENARSEPADGTIYGIECPLPMAALAQWQPNHPALDLLISYAQRKALPNGLIHDGALTTEGCYTLAYPLAVLARQRNDVSLARIALAQLQYRQEALVTSDIIYQRQNADGTVKEYPNWGRGVVWYLLGMARTLRALEPFINQLDTNVVNELQARFNQTTERLLAVRSAQGYWHAFVGEPETGIDTSATAGIAAALALATRAGWLPAETLNRLAIIQQALLTQVTPDGFLTGACQSNRGGIELQRNGYRVISQYAAGLMAQFLIALKSD</sequence>
<evidence type="ECO:0000313" key="3">
    <source>
        <dbReference type="Proteomes" id="UP000474175"/>
    </source>
</evidence>
<organism evidence="2 3">
    <name type="scientific">Spirosoma terrae</name>
    <dbReference type="NCBI Taxonomy" id="1968276"/>
    <lineage>
        <taxon>Bacteria</taxon>
        <taxon>Pseudomonadati</taxon>
        <taxon>Bacteroidota</taxon>
        <taxon>Cytophagia</taxon>
        <taxon>Cytophagales</taxon>
        <taxon>Cytophagaceae</taxon>
        <taxon>Spirosoma</taxon>
    </lineage>
</organism>
<dbReference type="InterPro" id="IPR010905">
    <property type="entry name" value="Glyco_hydro_88"/>
</dbReference>
<comment type="caution">
    <text evidence="2">The sequence shown here is derived from an EMBL/GenBank/DDBJ whole genome shotgun (WGS) entry which is preliminary data.</text>
</comment>
<dbReference type="Pfam" id="PF07470">
    <property type="entry name" value="Glyco_hydro_88"/>
    <property type="match status" value="1"/>
</dbReference>
<evidence type="ECO:0000256" key="1">
    <source>
        <dbReference type="ARBA" id="ARBA00022801"/>
    </source>
</evidence>
<gene>
    <name evidence="2" type="ORF">GK108_08420</name>
</gene>
<dbReference type="GO" id="GO:0016787">
    <property type="term" value="F:hydrolase activity"/>
    <property type="evidence" value="ECO:0007669"/>
    <property type="project" value="UniProtKB-KW"/>
</dbReference>
<dbReference type="Proteomes" id="UP000474175">
    <property type="component" value="Unassembled WGS sequence"/>
</dbReference>
<keyword evidence="1" id="KW-0378">Hydrolase</keyword>